<protein>
    <submittedName>
        <fullName evidence="5">Methionine-tRNA ligase</fullName>
    </submittedName>
</protein>
<dbReference type="Gene3D" id="2.40.50.140">
    <property type="entry name" value="Nucleic acid-binding proteins"/>
    <property type="match status" value="1"/>
</dbReference>
<dbReference type="InterPro" id="IPR004495">
    <property type="entry name" value="Met-tRNA-synth_bsu_C"/>
</dbReference>
<dbReference type="InterPro" id="IPR012340">
    <property type="entry name" value="NA-bd_OB-fold"/>
</dbReference>
<evidence type="ECO:0000256" key="1">
    <source>
        <dbReference type="ARBA" id="ARBA00022555"/>
    </source>
</evidence>
<dbReference type="Proteomes" id="UP000034589">
    <property type="component" value="Unassembled WGS sequence"/>
</dbReference>
<organism evidence="5 6">
    <name type="scientific">Candidatus Kaiserbacteria bacterium GW2011_GWC2_49_12</name>
    <dbReference type="NCBI Taxonomy" id="1618675"/>
    <lineage>
        <taxon>Bacteria</taxon>
        <taxon>Candidatus Kaiseribacteriota</taxon>
    </lineage>
</organism>
<name>A0A0G1VJH7_9BACT</name>
<accession>A0A0G1VJH7</accession>
<dbReference type="AlphaFoldDB" id="A0A0G1VJH7"/>
<keyword evidence="1 3" id="KW-0820">tRNA-binding</keyword>
<dbReference type="PATRIC" id="fig|1618675.3.peg.407"/>
<dbReference type="GO" id="GO:0005524">
    <property type="term" value="F:ATP binding"/>
    <property type="evidence" value="ECO:0007669"/>
    <property type="project" value="InterPro"/>
</dbReference>
<comment type="caution">
    <text evidence="5">The sequence shown here is derived from an EMBL/GenBank/DDBJ whole genome shotgun (WGS) entry which is preliminary data.</text>
</comment>
<dbReference type="InterPro" id="IPR051270">
    <property type="entry name" value="Tyrosine-tRNA_ligase_regulator"/>
</dbReference>
<dbReference type="PANTHER" id="PTHR11586">
    <property type="entry name" value="TRNA-AMINOACYLATION COFACTOR ARC1 FAMILY MEMBER"/>
    <property type="match status" value="1"/>
</dbReference>
<evidence type="ECO:0000256" key="3">
    <source>
        <dbReference type="PROSITE-ProRule" id="PRU00209"/>
    </source>
</evidence>
<keyword evidence="2 3" id="KW-0694">RNA-binding</keyword>
<dbReference type="InterPro" id="IPR002547">
    <property type="entry name" value="tRNA-bd_dom"/>
</dbReference>
<dbReference type="SUPFAM" id="SSF50249">
    <property type="entry name" value="Nucleic acid-binding proteins"/>
    <property type="match status" value="1"/>
</dbReference>
<dbReference type="PANTHER" id="PTHR11586:SF37">
    <property type="entry name" value="TRNA-BINDING DOMAIN-CONTAINING PROTEIN"/>
    <property type="match status" value="1"/>
</dbReference>
<evidence type="ECO:0000313" key="6">
    <source>
        <dbReference type="Proteomes" id="UP000034589"/>
    </source>
</evidence>
<evidence type="ECO:0000313" key="5">
    <source>
        <dbReference type="EMBL" id="KKW06638.1"/>
    </source>
</evidence>
<dbReference type="PROSITE" id="PS50886">
    <property type="entry name" value="TRBD"/>
    <property type="match status" value="1"/>
</dbReference>
<keyword evidence="5" id="KW-0436">Ligase</keyword>
<dbReference type="GO" id="GO:0004825">
    <property type="term" value="F:methionine-tRNA ligase activity"/>
    <property type="evidence" value="ECO:0007669"/>
    <property type="project" value="InterPro"/>
</dbReference>
<dbReference type="GO" id="GO:0000049">
    <property type="term" value="F:tRNA binding"/>
    <property type="evidence" value="ECO:0007669"/>
    <property type="project" value="UniProtKB-UniRule"/>
</dbReference>
<proteinExistence type="predicted"/>
<dbReference type="Pfam" id="PF01588">
    <property type="entry name" value="tRNA_bind"/>
    <property type="match status" value="1"/>
</dbReference>
<dbReference type="EMBL" id="LCPV01000029">
    <property type="protein sequence ID" value="KKW06638.1"/>
    <property type="molecule type" value="Genomic_DNA"/>
</dbReference>
<dbReference type="GO" id="GO:0006431">
    <property type="term" value="P:methionyl-tRNA aminoacylation"/>
    <property type="evidence" value="ECO:0007669"/>
    <property type="project" value="InterPro"/>
</dbReference>
<reference evidence="5 6" key="1">
    <citation type="journal article" date="2015" name="Nature">
        <title>rRNA introns, odd ribosomes, and small enigmatic genomes across a large radiation of phyla.</title>
        <authorList>
            <person name="Brown C.T."/>
            <person name="Hug L.A."/>
            <person name="Thomas B.C."/>
            <person name="Sharon I."/>
            <person name="Castelle C.J."/>
            <person name="Singh A."/>
            <person name="Wilkins M.J."/>
            <person name="Williams K.H."/>
            <person name="Banfield J.F."/>
        </authorList>
    </citation>
    <scope>NUCLEOTIDE SEQUENCE [LARGE SCALE GENOMIC DNA]</scope>
</reference>
<evidence type="ECO:0000256" key="2">
    <source>
        <dbReference type="ARBA" id="ARBA00022884"/>
    </source>
</evidence>
<sequence length="125" mass="13445">MEEITYEDFAKLDIRIGTIIAAELVPDTDKLIKCTVDFGDLPAGSGRRTIVSGIAEWKKPDELIGRQLPYVVNLAPRMLRGVESQGMLVAASISARSANATPEIDGGGVVLLEPERSVPPGTKLR</sequence>
<feature type="domain" description="TRNA-binding" evidence="4">
    <location>
        <begin position="8"/>
        <end position="125"/>
    </location>
</feature>
<gene>
    <name evidence="5" type="ORF">UY39_C0029G0007</name>
</gene>
<dbReference type="CDD" id="cd02800">
    <property type="entry name" value="tRNA_bind_EcMetRS_like"/>
    <property type="match status" value="1"/>
</dbReference>
<evidence type="ECO:0000259" key="4">
    <source>
        <dbReference type="PROSITE" id="PS50886"/>
    </source>
</evidence>